<evidence type="ECO:0000259" key="2">
    <source>
        <dbReference type="Pfam" id="PF00561"/>
    </source>
</evidence>
<dbReference type="AlphaFoldDB" id="A0AA40DZC4"/>
<name>A0AA40DZC4_9PEZI</name>
<sequence>MHGGKSTQAARASNSTIDDGPFPADLNGSNITYPWPVKLYRFESQGQPLEMAFMDVPPSGQAASHEAAPIAVLLHGRNFCAATWQDTTSNLSAAGYRVVIPDQVGFCKSSKPAGYQFSLHQLALNTHNLLTVVAPNTTATVIGHSLGGMLAARYALMYPSSTAALVLANPIGLEDWKAVGVPYQAIETTLEGERASTYASIRGYEQATYYLGLWAAAYDVWVNMLVNVYQGSQGGAFAADQALVVDMVLTQPVVYEFGLIRPRTLLLIGEKDTTAIGKQWSPPEVQARLGRYDVLGKKAAAVIPRSTYVGFPDLGHAPQIQDPARFHKALMKWLTE</sequence>
<dbReference type="Proteomes" id="UP001172102">
    <property type="component" value="Unassembled WGS sequence"/>
</dbReference>
<protein>
    <submittedName>
        <fullName evidence="3">Alpha/beta hydrolase fold domain-containing protein</fullName>
    </submittedName>
</protein>
<evidence type="ECO:0000313" key="4">
    <source>
        <dbReference type="Proteomes" id="UP001172102"/>
    </source>
</evidence>
<feature type="compositionally biased region" description="Polar residues" evidence="1">
    <location>
        <begin position="1"/>
        <end position="17"/>
    </location>
</feature>
<feature type="domain" description="AB hydrolase-1" evidence="2">
    <location>
        <begin position="72"/>
        <end position="323"/>
    </location>
</feature>
<dbReference type="SUPFAM" id="SSF53474">
    <property type="entry name" value="alpha/beta-Hydrolases"/>
    <property type="match status" value="1"/>
</dbReference>
<dbReference type="PRINTS" id="PR00111">
    <property type="entry name" value="ABHYDROLASE"/>
</dbReference>
<keyword evidence="4" id="KW-1185">Reference proteome</keyword>
<dbReference type="PANTHER" id="PTHR43798:SF33">
    <property type="entry name" value="HYDROLASE, PUTATIVE (AFU_ORTHOLOGUE AFUA_2G14860)-RELATED"/>
    <property type="match status" value="1"/>
</dbReference>
<dbReference type="InterPro" id="IPR000073">
    <property type="entry name" value="AB_hydrolase_1"/>
</dbReference>
<dbReference type="GO" id="GO:0047372">
    <property type="term" value="F:monoacylglycerol lipase activity"/>
    <property type="evidence" value="ECO:0007669"/>
    <property type="project" value="TreeGrafter"/>
</dbReference>
<organism evidence="3 4">
    <name type="scientific">Lasiosphaeris hirsuta</name>
    <dbReference type="NCBI Taxonomy" id="260670"/>
    <lineage>
        <taxon>Eukaryota</taxon>
        <taxon>Fungi</taxon>
        <taxon>Dikarya</taxon>
        <taxon>Ascomycota</taxon>
        <taxon>Pezizomycotina</taxon>
        <taxon>Sordariomycetes</taxon>
        <taxon>Sordariomycetidae</taxon>
        <taxon>Sordariales</taxon>
        <taxon>Lasiosphaeriaceae</taxon>
        <taxon>Lasiosphaeris</taxon>
    </lineage>
</organism>
<keyword evidence="3" id="KW-0378">Hydrolase</keyword>
<gene>
    <name evidence="3" type="ORF">B0H67DRAFT_599123</name>
</gene>
<proteinExistence type="predicted"/>
<evidence type="ECO:0000256" key="1">
    <source>
        <dbReference type="SAM" id="MobiDB-lite"/>
    </source>
</evidence>
<accession>A0AA40DZC4</accession>
<dbReference type="InterPro" id="IPR050266">
    <property type="entry name" value="AB_hydrolase_sf"/>
</dbReference>
<dbReference type="GO" id="GO:0016020">
    <property type="term" value="C:membrane"/>
    <property type="evidence" value="ECO:0007669"/>
    <property type="project" value="TreeGrafter"/>
</dbReference>
<dbReference type="Gene3D" id="3.40.50.1820">
    <property type="entry name" value="alpha/beta hydrolase"/>
    <property type="match status" value="1"/>
</dbReference>
<feature type="region of interest" description="Disordered" evidence="1">
    <location>
        <begin position="1"/>
        <end position="23"/>
    </location>
</feature>
<dbReference type="InterPro" id="IPR029058">
    <property type="entry name" value="AB_hydrolase_fold"/>
</dbReference>
<comment type="caution">
    <text evidence="3">The sequence shown here is derived from an EMBL/GenBank/DDBJ whole genome shotgun (WGS) entry which is preliminary data.</text>
</comment>
<evidence type="ECO:0000313" key="3">
    <source>
        <dbReference type="EMBL" id="KAK0719257.1"/>
    </source>
</evidence>
<dbReference type="GO" id="GO:0046464">
    <property type="term" value="P:acylglycerol catabolic process"/>
    <property type="evidence" value="ECO:0007669"/>
    <property type="project" value="TreeGrafter"/>
</dbReference>
<reference evidence="3" key="1">
    <citation type="submission" date="2023-06" db="EMBL/GenBank/DDBJ databases">
        <title>Genome-scale phylogeny and comparative genomics of the fungal order Sordariales.</title>
        <authorList>
            <consortium name="Lawrence Berkeley National Laboratory"/>
            <person name="Hensen N."/>
            <person name="Bonometti L."/>
            <person name="Westerberg I."/>
            <person name="Brannstrom I.O."/>
            <person name="Guillou S."/>
            <person name="Cros-Aarteil S."/>
            <person name="Calhoun S."/>
            <person name="Haridas S."/>
            <person name="Kuo A."/>
            <person name="Mondo S."/>
            <person name="Pangilinan J."/>
            <person name="Riley R."/>
            <person name="Labutti K."/>
            <person name="Andreopoulos B."/>
            <person name="Lipzen A."/>
            <person name="Chen C."/>
            <person name="Yanf M."/>
            <person name="Daum C."/>
            <person name="Ng V."/>
            <person name="Clum A."/>
            <person name="Steindorff A."/>
            <person name="Ohm R."/>
            <person name="Martin F."/>
            <person name="Silar P."/>
            <person name="Natvig D."/>
            <person name="Lalanne C."/>
            <person name="Gautier V."/>
            <person name="Ament-Velasquez S.L."/>
            <person name="Kruys A."/>
            <person name="Hutchinson M.I."/>
            <person name="Powell A.J."/>
            <person name="Barry K."/>
            <person name="Miller A.N."/>
            <person name="Grigoriev I.V."/>
            <person name="Debuchy R."/>
            <person name="Gladieux P."/>
            <person name="Thoren M.H."/>
            <person name="Johannesson H."/>
        </authorList>
    </citation>
    <scope>NUCLEOTIDE SEQUENCE</scope>
    <source>
        <strain evidence="3">SMH4607-1</strain>
    </source>
</reference>
<dbReference type="Pfam" id="PF00561">
    <property type="entry name" value="Abhydrolase_1"/>
    <property type="match status" value="1"/>
</dbReference>
<dbReference type="PANTHER" id="PTHR43798">
    <property type="entry name" value="MONOACYLGLYCEROL LIPASE"/>
    <property type="match status" value="1"/>
</dbReference>
<dbReference type="EMBL" id="JAUKUA010000003">
    <property type="protein sequence ID" value="KAK0719257.1"/>
    <property type="molecule type" value="Genomic_DNA"/>
</dbReference>